<name>A0A9N9CIR1_9GLOM</name>
<evidence type="ECO:0000256" key="2">
    <source>
        <dbReference type="SAM" id="MobiDB-lite"/>
    </source>
</evidence>
<dbReference type="EMBL" id="CAJVPK010001961">
    <property type="protein sequence ID" value="CAG8603199.1"/>
    <property type="molecule type" value="Genomic_DNA"/>
</dbReference>
<feature type="region of interest" description="Disordered" evidence="2">
    <location>
        <begin position="312"/>
        <end position="331"/>
    </location>
</feature>
<feature type="coiled-coil region" evidence="1">
    <location>
        <begin position="200"/>
        <end position="227"/>
    </location>
</feature>
<keyword evidence="4" id="KW-1185">Reference proteome</keyword>
<sequence length="331" mass="37652">MPPDDYVNTLEQAWSIAVPQMTALENVNTGDFNDGIKCNILKSKIGGKFAPVPANDPFIQGNPAINIPDILRVYLNAKYQRETVGSQQSAIQKLTQEKFQINDTPDIYETRIRPLVLGTANNDEQVLGFLKNHLPGKLYTWMKIANPTGIDEFFTALKNMWLERTPNLNEGKVYQQSSYSPKIIEAPVISQSPDTQKMIDEALAKQKSNYDIEIEKLRKEVQSSKVQKTQALVPQTVEPVRQPRGPPSNLKTDKDYEDYYVAKYFNDLGIYSKEDLDSHYPKKPFQRTNQSAKMDRIESKVDEIGQMTSQFGKMILKNQSKKPVAKSNRTQ</sequence>
<dbReference type="Proteomes" id="UP000789706">
    <property type="component" value="Unassembled WGS sequence"/>
</dbReference>
<gene>
    <name evidence="3" type="ORF">DEBURN_LOCUS9624</name>
</gene>
<accession>A0A9N9CIR1</accession>
<comment type="caution">
    <text evidence="3">The sequence shown here is derived from an EMBL/GenBank/DDBJ whole genome shotgun (WGS) entry which is preliminary data.</text>
</comment>
<protein>
    <submittedName>
        <fullName evidence="3">9095_t:CDS:1</fullName>
    </submittedName>
</protein>
<dbReference type="OrthoDB" id="2429651at2759"/>
<evidence type="ECO:0000313" key="3">
    <source>
        <dbReference type="EMBL" id="CAG8603199.1"/>
    </source>
</evidence>
<dbReference type="AlphaFoldDB" id="A0A9N9CIR1"/>
<reference evidence="3" key="1">
    <citation type="submission" date="2021-06" db="EMBL/GenBank/DDBJ databases">
        <authorList>
            <person name="Kallberg Y."/>
            <person name="Tangrot J."/>
            <person name="Rosling A."/>
        </authorList>
    </citation>
    <scope>NUCLEOTIDE SEQUENCE</scope>
    <source>
        <strain evidence="3">AZ414A</strain>
    </source>
</reference>
<organism evidence="3 4">
    <name type="scientific">Diversispora eburnea</name>
    <dbReference type="NCBI Taxonomy" id="1213867"/>
    <lineage>
        <taxon>Eukaryota</taxon>
        <taxon>Fungi</taxon>
        <taxon>Fungi incertae sedis</taxon>
        <taxon>Mucoromycota</taxon>
        <taxon>Glomeromycotina</taxon>
        <taxon>Glomeromycetes</taxon>
        <taxon>Diversisporales</taxon>
        <taxon>Diversisporaceae</taxon>
        <taxon>Diversispora</taxon>
    </lineage>
</organism>
<evidence type="ECO:0000313" key="4">
    <source>
        <dbReference type="Proteomes" id="UP000789706"/>
    </source>
</evidence>
<proteinExistence type="predicted"/>
<evidence type="ECO:0000256" key="1">
    <source>
        <dbReference type="SAM" id="Coils"/>
    </source>
</evidence>
<keyword evidence="1" id="KW-0175">Coiled coil</keyword>